<dbReference type="PANTHER" id="PTHR30535:SF4">
    <property type="entry name" value="HEMIN-BINDING PERIPLASMIC PROTEIN HMUT"/>
    <property type="match status" value="1"/>
</dbReference>
<organism evidence="3 4">
    <name type="scientific">Neptunomonas concharum</name>
    <dbReference type="NCBI Taxonomy" id="1031538"/>
    <lineage>
        <taxon>Bacteria</taxon>
        <taxon>Pseudomonadati</taxon>
        <taxon>Pseudomonadota</taxon>
        <taxon>Gammaproteobacteria</taxon>
        <taxon>Oceanospirillales</taxon>
        <taxon>Oceanospirillaceae</taxon>
        <taxon>Neptunomonas</taxon>
    </lineage>
</organism>
<dbReference type="InterPro" id="IPR050902">
    <property type="entry name" value="ABC_Transporter_SBP"/>
</dbReference>
<sequence>MQRLIALGCLLLVSMLSWAEPSRVISTDARVTEMLLALGAKQQLVAVDVTSAVPDLPSIGYHRQLPAEGLLSLQPDLIIGSEHMGPESTLEALKRAKVDVLQLPTAAHAADLSKQLMILGQRLGRQAQAQHLTSQLAMELDQLRAHDLQGRKVAFLLMLDSTKLRVAGQNTAGHAFIEMLGGQNAVDFANYRTLSAESLIALQPEVLLVASNSKGFSMAKLLSDLPVLNATAAAKNDHIYQVDGSTLVAGLSMGAVQQALDIHRQFAKPL</sequence>
<protein>
    <submittedName>
        <fullName evidence="3">ABC transporter substrate-binding protein</fullName>
    </submittedName>
</protein>
<accession>A0A5P1RG78</accession>
<dbReference type="InterPro" id="IPR002491">
    <property type="entry name" value="ABC_transptr_periplasmic_BD"/>
</dbReference>
<dbReference type="PANTHER" id="PTHR30535">
    <property type="entry name" value="VITAMIN B12-BINDING PROTEIN"/>
    <property type="match status" value="1"/>
</dbReference>
<dbReference type="RefSeq" id="WP_138988030.1">
    <property type="nucleotide sequence ID" value="NZ_CP043869.1"/>
</dbReference>
<evidence type="ECO:0000313" key="3">
    <source>
        <dbReference type="EMBL" id="QEQ98152.1"/>
    </source>
</evidence>
<feature type="signal peptide" evidence="1">
    <location>
        <begin position="1"/>
        <end position="19"/>
    </location>
</feature>
<evidence type="ECO:0000259" key="2">
    <source>
        <dbReference type="PROSITE" id="PS50983"/>
    </source>
</evidence>
<dbReference type="SUPFAM" id="SSF53807">
    <property type="entry name" value="Helical backbone' metal receptor"/>
    <property type="match status" value="1"/>
</dbReference>
<evidence type="ECO:0000256" key="1">
    <source>
        <dbReference type="SAM" id="SignalP"/>
    </source>
</evidence>
<reference evidence="3 4" key="1">
    <citation type="journal article" date="2019" name="Biochem. Eng. J.">
        <title>Metabolic engineering of the marine bacteria Neptunomonas concharum for the production of acetoin and meso-2,3-butanediol from acetate.</title>
        <authorList>
            <person name="Li W."/>
            <person name="Pu N."/>
            <person name="Liu C.-X."/>
            <person name="Yuan Q.-P."/>
            <person name="Li Z.-J."/>
        </authorList>
    </citation>
    <scope>NUCLEOTIDE SEQUENCE [LARGE SCALE GENOMIC DNA]</scope>
    <source>
        <strain evidence="3 4">JCM17730</strain>
    </source>
</reference>
<feature type="domain" description="Fe/B12 periplasmic-binding" evidence="2">
    <location>
        <begin position="23"/>
        <end position="270"/>
    </location>
</feature>
<dbReference type="Pfam" id="PF01497">
    <property type="entry name" value="Peripla_BP_2"/>
    <property type="match status" value="1"/>
</dbReference>
<dbReference type="AlphaFoldDB" id="A0A5P1RG78"/>
<proteinExistence type="predicted"/>
<dbReference type="PROSITE" id="PS50983">
    <property type="entry name" value="FE_B12_PBP"/>
    <property type="match status" value="1"/>
</dbReference>
<keyword evidence="4" id="KW-1185">Reference proteome</keyword>
<dbReference type="OrthoDB" id="9797736at2"/>
<feature type="chain" id="PRO_5024902398" evidence="1">
    <location>
        <begin position="20"/>
        <end position="270"/>
    </location>
</feature>
<dbReference type="Gene3D" id="3.40.50.1980">
    <property type="entry name" value="Nitrogenase molybdenum iron protein domain"/>
    <property type="match status" value="2"/>
</dbReference>
<gene>
    <name evidence="3" type="ORF">F0U83_16330</name>
</gene>
<dbReference type="Proteomes" id="UP000324760">
    <property type="component" value="Chromosome"/>
</dbReference>
<name>A0A5P1RG78_9GAMM</name>
<dbReference type="EMBL" id="CP043869">
    <property type="protein sequence ID" value="QEQ98152.1"/>
    <property type="molecule type" value="Genomic_DNA"/>
</dbReference>
<keyword evidence="1" id="KW-0732">Signal</keyword>
<evidence type="ECO:0000313" key="4">
    <source>
        <dbReference type="Proteomes" id="UP000324760"/>
    </source>
</evidence>
<dbReference type="KEGG" id="ncu:F0U83_16330"/>